<reference evidence="1 2" key="1">
    <citation type="journal article" date="2019" name="Front. Microbiol.">
        <title>Ammonia Oxidation by the Arctic Terrestrial Thaumarchaeote Candidatus Nitrosocosmicus arcticus Is Stimulated by Increasing Temperatures.</title>
        <authorList>
            <person name="Alves R.J.E."/>
            <person name="Kerou M."/>
            <person name="Zappe A."/>
            <person name="Bittner R."/>
            <person name="Abby S.S."/>
            <person name="Schmidt H.A."/>
            <person name="Pfeifer K."/>
            <person name="Schleper C."/>
        </authorList>
    </citation>
    <scope>NUCLEOTIDE SEQUENCE [LARGE SCALE GENOMIC DNA]</scope>
    <source>
        <strain evidence="1 2">Kfb</strain>
    </source>
</reference>
<sequence length="50" mass="5651">MIETKNQWKNEENNITSSLNGIGLTSLSNSESTVNFYIAIFQNPWIQSTS</sequence>
<organism evidence="1 2">
    <name type="scientific">Candidatus Nitrosocosmicus arcticus</name>
    <dbReference type="NCBI Taxonomy" id="2035267"/>
    <lineage>
        <taxon>Archaea</taxon>
        <taxon>Nitrososphaerota</taxon>
        <taxon>Nitrososphaeria</taxon>
        <taxon>Nitrososphaerales</taxon>
        <taxon>Nitrososphaeraceae</taxon>
        <taxon>Candidatus Nitrosocosmicus</taxon>
    </lineage>
</organism>
<name>A0A557SWK8_9ARCH</name>
<protein>
    <submittedName>
        <fullName evidence="1">Uncharacterized protein</fullName>
    </submittedName>
</protein>
<accession>A0A557SWK8</accession>
<gene>
    <name evidence="1" type="ORF">NARC_50167</name>
</gene>
<proteinExistence type="predicted"/>
<dbReference type="EMBL" id="VOAH01000005">
    <property type="protein sequence ID" value="TVP40986.1"/>
    <property type="molecule type" value="Genomic_DNA"/>
</dbReference>
<dbReference type="AlphaFoldDB" id="A0A557SWK8"/>
<evidence type="ECO:0000313" key="2">
    <source>
        <dbReference type="Proteomes" id="UP000315289"/>
    </source>
</evidence>
<dbReference type="Proteomes" id="UP000315289">
    <property type="component" value="Unassembled WGS sequence"/>
</dbReference>
<keyword evidence="2" id="KW-1185">Reference proteome</keyword>
<evidence type="ECO:0000313" key="1">
    <source>
        <dbReference type="EMBL" id="TVP40986.1"/>
    </source>
</evidence>
<comment type="caution">
    <text evidence="1">The sequence shown here is derived from an EMBL/GenBank/DDBJ whole genome shotgun (WGS) entry which is preliminary data.</text>
</comment>